<sequence>MADIKQQLEALRPEIDEIVRIAGTPGLSLGVIHQGKPIHTAHFGRRNADDAAPCTDNTIHSLCSLTKLVTVAAVAKLVYEGVLQWDKPVREYLPVFRLRQDELGIKATLKDLLCMRTGLTAANSLLTLQDNEPLMKAGETTGLATYLPTAKPYGQFLYSQWNYSLVGDIVKEVTGTSIFDYIQENIFGPLNMSRSSFSYLQDLDDDVAHTHCTHDDGTASRKPDATSGLFANGAGAGGGARSSVKDYMTFLQAILHAYKHQTTKGVDVTPGSIFPLMREVFTAQVGFGPPGRSGIENAAYCMGLYRTRLPGYLSIASPNYYYTLGMKRLAPYGETLAGTDVYHHSGLALGHQGALFVVPSTESAVVAFTNSQPLMDPSDFVAQLVLSKLLGPPPSLDFVKLAKLARTITLDNYKVLENLVSKGKTDVPPTKPLSAYQGDFYNAIHNFVFSVSVNGGGLNVRVQRGKTNFDLLPYDGDTFYWRVNREEEMCEKGMWGFMYKDWHLFRFEINSHGEVEKLLWKHDPYLASPEAFTKTPNYQAYARL</sequence>
<dbReference type="SUPFAM" id="SSF56601">
    <property type="entry name" value="beta-lactamase/transpeptidase-like"/>
    <property type="match status" value="1"/>
</dbReference>
<dbReference type="Pfam" id="PF11954">
    <property type="entry name" value="DUF3471"/>
    <property type="match status" value="1"/>
</dbReference>
<dbReference type="InterPro" id="IPR012338">
    <property type="entry name" value="Beta-lactam/transpept-like"/>
</dbReference>
<dbReference type="InterPro" id="IPR001466">
    <property type="entry name" value="Beta-lactam-related"/>
</dbReference>
<feature type="domain" description="Beta-lactamase-related" evidence="1">
    <location>
        <begin position="16"/>
        <end position="379"/>
    </location>
</feature>
<dbReference type="RefSeq" id="XP_018042868.1">
    <property type="nucleotide sequence ID" value="XM_018176053.1"/>
</dbReference>
<dbReference type="InterPro" id="IPR021860">
    <property type="entry name" value="Peptidase_S12_Pab87-rel_C"/>
</dbReference>
<dbReference type="Proteomes" id="UP000077069">
    <property type="component" value="Unassembled WGS sequence"/>
</dbReference>
<gene>
    <name evidence="3" type="ORF">CC84DRAFT_1135220</name>
</gene>
<feature type="domain" description="Peptidase S12 Pab87-related C-terminal" evidence="2">
    <location>
        <begin position="427"/>
        <end position="524"/>
    </location>
</feature>
<dbReference type="Gene3D" id="3.40.710.10">
    <property type="entry name" value="DD-peptidase/beta-lactamase superfamily"/>
    <property type="match status" value="1"/>
</dbReference>
<dbReference type="STRING" id="1460663.A0A177CY89"/>
<dbReference type="EMBL" id="KV441548">
    <property type="protein sequence ID" value="OAG12503.1"/>
    <property type="molecule type" value="Genomic_DNA"/>
</dbReference>
<dbReference type="GeneID" id="28759539"/>
<protein>
    <submittedName>
        <fullName evidence="3">Beta-lactamase/transpeptidase-like protein</fullName>
    </submittedName>
</protein>
<dbReference type="InterPro" id="IPR050789">
    <property type="entry name" value="Diverse_Enzym_Activities"/>
</dbReference>
<dbReference type="AlphaFoldDB" id="A0A177CY89"/>
<keyword evidence="4" id="KW-1185">Reference proteome</keyword>
<evidence type="ECO:0000313" key="4">
    <source>
        <dbReference type="Proteomes" id="UP000077069"/>
    </source>
</evidence>
<evidence type="ECO:0000313" key="3">
    <source>
        <dbReference type="EMBL" id="OAG12503.1"/>
    </source>
</evidence>
<dbReference type="Pfam" id="PF00144">
    <property type="entry name" value="Beta-lactamase"/>
    <property type="match status" value="1"/>
</dbReference>
<accession>A0A177CY89</accession>
<proteinExistence type="predicted"/>
<dbReference type="OrthoDB" id="5946976at2759"/>
<dbReference type="InParanoid" id="A0A177CY89"/>
<dbReference type="Gene3D" id="2.40.128.600">
    <property type="match status" value="1"/>
</dbReference>
<dbReference type="PANTHER" id="PTHR43283:SF3">
    <property type="entry name" value="BETA-LACTAMASE FAMILY PROTEIN (AFU_ORTHOLOGUE AFUA_5G07500)"/>
    <property type="match status" value="1"/>
</dbReference>
<evidence type="ECO:0000259" key="1">
    <source>
        <dbReference type="Pfam" id="PF00144"/>
    </source>
</evidence>
<evidence type="ECO:0000259" key="2">
    <source>
        <dbReference type="Pfam" id="PF11954"/>
    </source>
</evidence>
<organism evidence="3 4">
    <name type="scientific">Paraphaeosphaeria sporulosa</name>
    <dbReference type="NCBI Taxonomy" id="1460663"/>
    <lineage>
        <taxon>Eukaryota</taxon>
        <taxon>Fungi</taxon>
        <taxon>Dikarya</taxon>
        <taxon>Ascomycota</taxon>
        <taxon>Pezizomycotina</taxon>
        <taxon>Dothideomycetes</taxon>
        <taxon>Pleosporomycetidae</taxon>
        <taxon>Pleosporales</taxon>
        <taxon>Massarineae</taxon>
        <taxon>Didymosphaeriaceae</taxon>
        <taxon>Paraphaeosphaeria</taxon>
    </lineage>
</organism>
<reference evidence="3 4" key="1">
    <citation type="submission" date="2016-05" db="EMBL/GenBank/DDBJ databases">
        <title>Comparative analysis of secretome profiles of manganese(II)-oxidizing ascomycete fungi.</title>
        <authorList>
            <consortium name="DOE Joint Genome Institute"/>
            <person name="Zeiner C.A."/>
            <person name="Purvine S.O."/>
            <person name="Zink E.M."/>
            <person name="Wu S."/>
            <person name="Pasa-Tolic L."/>
            <person name="Chaput D.L."/>
            <person name="Haridas S."/>
            <person name="Grigoriev I.V."/>
            <person name="Santelli C.M."/>
            <person name="Hansel C.M."/>
        </authorList>
    </citation>
    <scope>NUCLEOTIDE SEQUENCE [LARGE SCALE GENOMIC DNA]</scope>
    <source>
        <strain evidence="3 4">AP3s5-JAC2a</strain>
    </source>
</reference>
<name>A0A177CY89_9PLEO</name>
<dbReference type="PANTHER" id="PTHR43283">
    <property type="entry name" value="BETA-LACTAMASE-RELATED"/>
    <property type="match status" value="1"/>
</dbReference>